<dbReference type="RefSeq" id="WP_229981927.1">
    <property type="nucleotide sequence ID" value="NZ_JAJJPB010000026.1"/>
</dbReference>
<dbReference type="InterPro" id="IPR004089">
    <property type="entry name" value="MCPsignal_dom"/>
</dbReference>
<keyword evidence="4 9" id="KW-1133">Transmembrane helix</keyword>
<evidence type="ECO:0000256" key="7">
    <source>
        <dbReference type="ARBA" id="ARBA00029447"/>
    </source>
</evidence>
<comment type="caution">
    <text evidence="12">The sequence shown here is derived from an EMBL/GenBank/DDBJ whole genome shotgun (WGS) entry which is preliminary data.</text>
</comment>
<reference evidence="12" key="1">
    <citation type="submission" date="2021-11" db="EMBL/GenBank/DDBJ databases">
        <authorList>
            <person name="Qingchun L."/>
            <person name="Dong Z."/>
            <person name="Zongwei Q."/>
            <person name="Jia Z."/>
            <person name="Duotao L."/>
        </authorList>
    </citation>
    <scope>NUCLEOTIDE SEQUENCE</scope>
    <source>
        <strain evidence="12">WLY-B-L2</strain>
    </source>
</reference>
<evidence type="ECO:0000256" key="3">
    <source>
        <dbReference type="ARBA" id="ARBA00022692"/>
    </source>
</evidence>
<evidence type="ECO:0000256" key="2">
    <source>
        <dbReference type="ARBA" id="ARBA00022475"/>
    </source>
</evidence>
<dbReference type="Pfam" id="PF00015">
    <property type="entry name" value="MCPsignal"/>
    <property type="match status" value="1"/>
</dbReference>
<dbReference type="InterPro" id="IPR029151">
    <property type="entry name" value="Sensor-like_sf"/>
</dbReference>
<dbReference type="CDD" id="cd06225">
    <property type="entry name" value="HAMP"/>
    <property type="match status" value="1"/>
</dbReference>
<feature type="transmembrane region" description="Helical" evidence="9">
    <location>
        <begin position="15"/>
        <end position="38"/>
    </location>
</feature>
<dbReference type="Gene3D" id="1.10.287.950">
    <property type="entry name" value="Methyl-accepting chemotaxis protein"/>
    <property type="match status" value="1"/>
</dbReference>
<name>A0ABS8N9C2_9CLOT</name>
<evidence type="ECO:0000256" key="4">
    <source>
        <dbReference type="ARBA" id="ARBA00022989"/>
    </source>
</evidence>
<dbReference type="PANTHER" id="PTHR32089:SF112">
    <property type="entry name" value="LYSOZYME-LIKE PROTEIN-RELATED"/>
    <property type="match status" value="1"/>
</dbReference>
<dbReference type="Proteomes" id="UP001165422">
    <property type="component" value="Unassembled WGS sequence"/>
</dbReference>
<sequence length="673" mass="72445">MENNNEQRTHLKFKILSAPMIIIAVVIVLIASISIWIARSKVMSQLETDGVMITNHISSSMTSNADAVETLNSSIETRISTLAGFIKDNRDKINNNYLTVLAKEFQVDEINVTDPKGKIIYSNLPASLGYVYKDGDASYKILKGGQNVVMEDMRKSTKGDNYYKYGAIKNADGGIIQIGVLANKVQSLTSEMQPQNIVNMLGKDESIVYALYMDNNLKVVAHTDKSRIGIKLNNVGSKTAAVDGKPYSSKFKYKNQVSVYDVIYPVKVDGKTVGAIDVGISMENANKAVYNIIGIIAVLSIIAFAICAFILIKISGSITKPLEELVGVSKKISEGDLDVKIKVDSHDEIGILADSFKNMSESLKNTIGTIKNNSLKVSSMSSDLKTNAGQMTGAANDVASAVQEVTKGTTQQANDLVGISNSMAGLADELQNIYGKLSEVKESSNTADAAVGEGRQQIDRLLESINDVRESFGVVSEKINGLGSSVSKVGSITDVINGILDQTNLLALNAAIEAARAGEAGKGFAVVAEEVRQLAEKSKESTEQIQHIIQSISSETKDVISTSDKVKGLVENQEGTAKVAKNSFEKISDAVGNIRPLLENTYNSLKATVKSKDDVLSKVESVTAVSEETSASSQEISASSEEMYASSENVDKYASELNDIVDKLSEETNKFKI</sequence>
<proteinExistence type="inferred from homology"/>
<evidence type="ECO:0000259" key="10">
    <source>
        <dbReference type="PROSITE" id="PS50111"/>
    </source>
</evidence>
<feature type="domain" description="HAMP" evidence="11">
    <location>
        <begin position="316"/>
        <end position="368"/>
    </location>
</feature>
<dbReference type="SUPFAM" id="SSF58104">
    <property type="entry name" value="Methyl-accepting chemotaxis protein (MCP) signaling domain"/>
    <property type="match status" value="1"/>
</dbReference>
<dbReference type="SMART" id="SM00283">
    <property type="entry name" value="MA"/>
    <property type="match status" value="1"/>
</dbReference>
<keyword evidence="2" id="KW-1003">Cell membrane</keyword>
<dbReference type="InterPro" id="IPR033463">
    <property type="entry name" value="sCache_3"/>
</dbReference>
<keyword evidence="3 9" id="KW-0812">Transmembrane</keyword>
<evidence type="ECO:0000256" key="1">
    <source>
        <dbReference type="ARBA" id="ARBA00004651"/>
    </source>
</evidence>
<dbReference type="PROSITE" id="PS50885">
    <property type="entry name" value="HAMP"/>
    <property type="match status" value="1"/>
</dbReference>
<keyword evidence="6 8" id="KW-0807">Transducer</keyword>
<dbReference type="InterPro" id="IPR003660">
    <property type="entry name" value="HAMP_dom"/>
</dbReference>
<keyword evidence="13" id="KW-1185">Reference proteome</keyword>
<feature type="transmembrane region" description="Helical" evidence="9">
    <location>
        <begin position="288"/>
        <end position="312"/>
    </location>
</feature>
<feature type="domain" description="Methyl-accepting transducer" evidence="10">
    <location>
        <begin position="387"/>
        <end position="644"/>
    </location>
</feature>
<comment type="similarity">
    <text evidence="7">Belongs to the methyl-accepting chemotaxis (MCP) protein family.</text>
</comment>
<evidence type="ECO:0000313" key="12">
    <source>
        <dbReference type="EMBL" id="MCC9296251.1"/>
    </source>
</evidence>
<gene>
    <name evidence="12" type="ORF">LN736_15445</name>
</gene>
<evidence type="ECO:0000313" key="13">
    <source>
        <dbReference type="Proteomes" id="UP001165422"/>
    </source>
</evidence>
<accession>A0ABS8N9C2</accession>
<dbReference type="Gene3D" id="6.10.340.10">
    <property type="match status" value="1"/>
</dbReference>
<keyword evidence="5 9" id="KW-0472">Membrane</keyword>
<evidence type="ECO:0000259" key="11">
    <source>
        <dbReference type="PROSITE" id="PS50885"/>
    </source>
</evidence>
<evidence type="ECO:0000256" key="9">
    <source>
        <dbReference type="SAM" id="Phobius"/>
    </source>
</evidence>
<dbReference type="PANTHER" id="PTHR32089">
    <property type="entry name" value="METHYL-ACCEPTING CHEMOTAXIS PROTEIN MCPB"/>
    <property type="match status" value="1"/>
</dbReference>
<comment type="subcellular location">
    <subcellularLocation>
        <location evidence="1">Cell membrane</location>
        <topology evidence="1">Multi-pass membrane protein</topology>
    </subcellularLocation>
</comment>
<evidence type="ECO:0000256" key="5">
    <source>
        <dbReference type="ARBA" id="ARBA00023136"/>
    </source>
</evidence>
<dbReference type="Gene3D" id="3.30.450.20">
    <property type="entry name" value="PAS domain"/>
    <property type="match status" value="1"/>
</dbReference>
<evidence type="ECO:0000256" key="8">
    <source>
        <dbReference type="PROSITE-ProRule" id="PRU00284"/>
    </source>
</evidence>
<dbReference type="SUPFAM" id="SSF103190">
    <property type="entry name" value="Sensory domain-like"/>
    <property type="match status" value="2"/>
</dbReference>
<dbReference type="PROSITE" id="PS50111">
    <property type="entry name" value="CHEMOTAXIS_TRANSDUC_2"/>
    <property type="match status" value="1"/>
</dbReference>
<dbReference type="SMART" id="SM00304">
    <property type="entry name" value="HAMP"/>
    <property type="match status" value="1"/>
</dbReference>
<dbReference type="Pfam" id="PF17203">
    <property type="entry name" value="sCache_3_2"/>
    <property type="match status" value="1"/>
</dbReference>
<dbReference type="EMBL" id="JAJJPB010000026">
    <property type="protein sequence ID" value="MCC9296251.1"/>
    <property type="molecule type" value="Genomic_DNA"/>
</dbReference>
<dbReference type="Pfam" id="PF00672">
    <property type="entry name" value="HAMP"/>
    <property type="match status" value="1"/>
</dbReference>
<evidence type="ECO:0000256" key="6">
    <source>
        <dbReference type="ARBA" id="ARBA00023224"/>
    </source>
</evidence>
<dbReference type="CDD" id="cd11386">
    <property type="entry name" value="MCP_signal"/>
    <property type="match status" value="1"/>
</dbReference>
<protein>
    <submittedName>
        <fullName evidence="12">Methyl-accepting chemotaxis protein</fullName>
    </submittedName>
</protein>
<organism evidence="12 13">
    <name type="scientific">Clostridium aromativorans</name>
    <dbReference type="NCBI Taxonomy" id="2836848"/>
    <lineage>
        <taxon>Bacteria</taxon>
        <taxon>Bacillati</taxon>
        <taxon>Bacillota</taxon>
        <taxon>Clostridia</taxon>
        <taxon>Eubacteriales</taxon>
        <taxon>Clostridiaceae</taxon>
        <taxon>Clostridium</taxon>
    </lineage>
</organism>